<dbReference type="EMBL" id="DVGB01000112">
    <property type="protein sequence ID" value="HIR02414.1"/>
    <property type="molecule type" value="Genomic_DNA"/>
</dbReference>
<evidence type="ECO:0000313" key="2">
    <source>
        <dbReference type="Proteomes" id="UP000824261"/>
    </source>
</evidence>
<evidence type="ECO:0000313" key="1">
    <source>
        <dbReference type="EMBL" id="HIR02414.1"/>
    </source>
</evidence>
<protein>
    <submittedName>
        <fullName evidence="1">ExsB family transcriptional regulator</fullName>
    </submittedName>
</protein>
<accession>A0A9D1A249</accession>
<organism evidence="1 2">
    <name type="scientific">Candidatus Aveggerthella stercoripullorum</name>
    <dbReference type="NCBI Taxonomy" id="2840688"/>
    <lineage>
        <taxon>Bacteria</taxon>
        <taxon>Bacillati</taxon>
        <taxon>Actinomycetota</taxon>
        <taxon>Coriobacteriia</taxon>
        <taxon>Eggerthellales</taxon>
        <taxon>Eggerthellaceae</taxon>
        <taxon>Eggerthellaceae incertae sedis</taxon>
        <taxon>Candidatus Aveggerthella</taxon>
    </lineage>
</organism>
<sequence>MECLSFDTTKTYGLAFSGGCDSACLLAEMLDAGVDVKAYLVKTAFQADFELED</sequence>
<dbReference type="Proteomes" id="UP000824261">
    <property type="component" value="Unassembled WGS sequence"/>
</dbReference>
<name>A0A9D1A249_9ACTN</name>
<dbReference type="AlphaFoldDB" id="A0A9D1A249"/>
<gene>
    <name evidence="1" type="ORF">IAA69_09180</name>
</gene>
<dbReference type="SUPFAM" id="SSF52402">
    <property type="entry name" value="Adenine nucleotide alpha hydrolases-like"/>
    <property type="match status" value="1"/>
</dbReference>
<reference evidence="1" key="2">
    <citation type="journal article" date="2021" name="PeerJ">
        <title>Extensive microbial diversity within the chicken gut microbiome revealed by metagenomics and culture.</title>
        <authorList>
            <person name="Gilroy R."/>
            <person name="Ravi A."/>
            <person name="Getino M."/>
            <person name="Pursley I."/>
            <person name="Horton D.L."/>
            <person name="Alikhan N.F."/>
            <person name="Baker D."/>
            <person name="Gharbi K."/>
            <person name="Hall N."/>
            <person name="Watson M."/>
            <person name="Adriaenssens E.M."/>
            <person name="Foster-Nyarko E."/>
            <person name="Jarju S."/>
            <person name="Secka A."/>
            <person name="Antonio M."/>
            <person name="Oren A."/>
            <person name="Chaudhuri R.R."/>
            <person name="La Ragione R."/>
            <person name="Hildebrand F."/>
            <person name="Pallen M.J."/>
        </authorList>
    </citation>
    <scope>NUCLEOTIDE SEQUENCE</scope>
    <source>
        <strain evidence="1">ChiGjej1B1-2707</strain>
    </source>
</reference>
<reference evidence="1" key="1">
    <citation type="submission" date="2020-10" db="EMBL/GenBank/DDBJ databases">
        <authorList>
            <person name="Gilroy R."/>
        </authorList>
    </citation>
    <scope>NUCLEOTIDE SEQUENCE</scope>
    <source>
        <strain evidence="1">ChiGjej1B1-2707</strain>
    </source>
</reference>
<comment type="caution">
    <text evidence="1">The sequence shown here is derived from an EMBL/GenBank/DDBJ whole genome shotgun (WGS) entry which is preliminary data.</text>
</comment>
<proteinExistence type="predicted"/>
<feature type="non-terminal residue" evidence="1">
    <location>
        <position position="53"/>
    </location>
</feature>